<protein>
    <submittedName>
        <fullName evidence="2">Uncharacterized protein</fullName>
    </submittedName>
</protein>
<accession>A0A915K858</accession>
<dbReference type="AlphaFoldDB" id="A0A915K858"/>
<proteinExistence type="predicted"/>
<evidence type="ECO:0000313" key="2">
    <source>
        <dbReference type="WBParaSite" id="nRc.2.0.1.t34876-RA"/>
    </source>
</evidence>
<keyword evidence="1" id="KW-1185">Reference proteome</keyword>
<dbReference type="WBParaSite" id="nRc.2.0.1.t34876-RA">
    <property type="protein sequence ID" value="nRc.2.0.1.t34876-RA"/>
    <property type="gene ID" value="nRc.2.0.1.g34876"/>
</dbReference>
<sequence>MNIKLHSIKRWFDSWMKGLGTTNSNPFLETNVRKIDLPASQNVNTSDVRRISGPIILKNRYPDIFTVQKGSYK</sequence>
<name>A0A915K858_ROMCU</name>
<evidence type="ECO:0000313" key="1">
    <source>
        <dbReference type="Proteomes" id="UP000887565"/>
    </source>
</evidence>
<dbReference type="Proteomes" id="UP000887565">
    <property type="component" value="Unplaced"/>
</dbReference>
<reference evidence="2" key="1">
    <citation type="submission" date="2022-11" db="UniProtKB">
        <authorList>
            <consortium name="WormBaseParasite"/>
        </authorList>
    </citation>
    <scope>IDENTIFICATION</scope>
</reference>
<organism evidence="1 2">
    <name type="scientific">Romanomermis culicivorax</name>
    <name type="common">Nematode worm</name>
    <dbReference type="NCBI Taxonomy" id="13658"/>
    <lineage>
        <taxon>Eukaryota</taxon>
        <taxon>Metazoa</taxon>
        <taxon>Ecdysozoa</taxon>
        <taxon>Nematoda</taxon>
        <taxon>Enoplea</taxon>
        <taxon>Dorylaimia</taxon>
        <taxon>Mermithida</taxon>
        <taxon>Mermithoidea</taxon>
        <taxon>Mermithidae</taxon>
        <taxon>Romanomermis</taxon>
    </lineage>
</organism>